<name>F2ALJ5_RHOBT</name>
<comment type="caution">
    <text evidence="2">The sequence shown here is derived from an EMBL/GenBank/DDBJ whole genome shotgun (WGS) entry which is preliminary data.</text>
</comment>
<evidence type="ECO:0000313" key="2">
    <source>
        <dbReference type="EMBL" id="EGF29453.1"/>
    </source>
</evidence>
<evidence type="ECO:0000256" key="1">
    <source>
        <dbReference type="SAM" id="MobiDB-lite"/>
    </source>
</evidence>
<accession>F2ALJ5</accession>
<feature type="region of interest" description="Disordered" evidence="1">
    <location>
        <begin position="1"/>
        <end position="20"/>
    </location>
</feature>
<evidence type="ECO:0000313" key="3">
    <source>
        <dbReference type="Proteomes" id="UP000006222"/>
    </source>
</evidence>
<dbReference type="Proteomes" id="UP000006222">
    <property type="component" value="Unassembled WGS sequence"/>
</dbReference>
<gene>
    <name evidence="2" type="ORF">RBWH47_01820</name>
</gene>
<dbReference type="EMBL" id="AFAR01000029">
    <property type="protein sequence ID" value="EGF29453.1"/>
    <property type="molecule type" value="Genomic_DNA"/>
</dbReference>
<reference evidence="2 3" key="1">
    <citation type="journal article" date="2013" name="Mar. Genomics">
        <title>Expression of sulfatases in Rhodopirellula baltica and the diversity of sulfatases in the genus Rhodopirellula.</title>
        <authorList>
            <person name="Wegner C.E."/>
            <person name="Richter-Heitmann T."/>
            <person name="Klindworth A."/>
            <person name="Klockow C."/>
            <person name="Richter M."/>
            <person name="Achstetter T."/>
            <person name="Glockner F.O."/>
            <person name="Harder J."/>
        </authorList>
    </citation>
    <scope>NUCLEOTIDE SEQUENCE [LARGE SCALE GENOMIC DNA]</scope>
    <source>
        <strain evidence="2 3">WH47</strain>
    </source>
</reference>
<protein>
    <submittedName>
        <fullName evidence="2">Uncharacterized protein</fullName>
    </submittedName>
</protein>
<organism evidence="2 3">
    <name type="scientific">Rhodopirellula baltica WH47</name>
    <dbReference type="NCBI Taxonomy" id="991778"/>
    <lineage>
        <taxon>Bacteria</taxon>
        <taxon>Pseudomonadati</taxon>
        <taxon>Planctomycetota</taxon>
        <taxon>Planctomycetia</taxon>
        <taxon>Pirellulales</taxon>
        <taxon>Pirellulaceae</taxon>
        <taxon>Rhodopirellula</taxon>
    </lineage>
</organism>
<dbReference type="AlphaFoldDB" id="F2ALJ5"/>
<sequence>MKKFPHLENPVGGSTTVDRKSVYPIHEWRRPRVQQLLQSSLRLAEQMFSRPEPSESGRSQRRQRQKSYLVRAD</sequence>
<proteinExistence type="predicted"/>
<feature type="compositionally biased region" description="Low complexity" evidence="1">
    <location>
        <begin position="44"/>
        <end position="57"/>
    </location>
</feature>
<feature type="region of interest" description="Disordered" evidence="1">
    <location>
        <begin position="44"/>
        <end position="73"/>
    </location>
</feature>